<keyword evidence="6" id="KW-1185">Reference proteome</keyword>
<feature type="transmembrane region" description="Helical" evidence="3">
    <location>
        <begin position="105"/>
        <end position="127"/>
    </location>
</feature>
<feature type="transmembrane region" description="Helical" evidence="3">
    <location>
        <begin position="139"/>
        <end position="157"/>
    </location>
</feature>
<dbReference type="RefSeq" id="WP_145390825.1">
    <property type="nucleotide sequence ID" value="NZ_CP037423.1"/>
</dbReference>
<dbReference type="InterPro" id="IPR036280">
    <property type="entry name" value="Multihaem_cyt_sf"/>
</dbReference>
<dbReference type="Gene3D" id="1.25.40.10">
    <property type="entry name" value="Tetratricopeptide repeat domain"/>
    <property type="match status" value="1"/>
</dbReference>
<protein>
    <recommendedName>
        <fullName evidence="4">Cytochrome c-552/4 domain-containing protein</fullName>
    </recommendedName>
</protein>
<feature type="transmembrane region" description="Helical" evidence="3">
    <location>
        <begin position="69"/>
        <end position="93"/>
    </location>
</feature>
<evidence type="ECO:0000259" key="4">
    <source>
        <dbReference type="Pfam" id="PF13435"/>
    </source>
</evidence>
<feature type="transmembrane region" description="Helical" evidence="3">
    <location>
        <begin position="169"/>
        <end position="187"/>
    </location>
</feature>
<accession>A0A518I0K1</accession>
<keyword evidence="3" id="KW-0812">Transmembrane</keyword>
<keyword evidence="3" id="KW-0472">Membrane</keyword>
<sequence>MSSVASGTASAVPRKKYVRAVGPRLRKLLYFIFVLVALLFANSGYLAIVTLMEWLRDETYQDFYYQYMFLAHLVLGLILILPLVIFGFVHLWNTKNRRNRRAVRIGYALFAASLLILATGLLLVRIGGFDLKQPVARNTVYWLHVACPLAAVWLYWLHRLAGPRIKWRIGMTFAGVAGVAIAAMVVLQMQDPRQWNAVGPESGTQYFEPSLARTASGNFIPADALMNDEYCLKCHADIHKDWSDSVHRFSSFNNPPYFASVSETREVSLERDGSVQASRWCAGCHDPVPFFSGAFDDPKFDMLEHKTASAGITCTSCHAITNVNSVRGNADYTIEEPLHYPFANSDNAALQWINNQLVKAKPSFHKKTFLKPFHKTAEFCSTCHKVHLPEALNHYKEFLRGQNHYDPYLFSGVSGHGARSFYYPPKAVDNCSKCHMPLVASDDFGAKMFDDATELSVHDHLFPSANTGIAWLRDRDDIIVAHQEYLKDVMRVDIFGIREEGEIDGKLTAPLRPEVPALKPGETYLLETVIRTLKLGHLFSQGTVDSNEIWLDVTVTSGDRVIGRSGAINPQNYNEVDPWSHFVNVFMLDKDGNRIDRRNPQNIFTPLYNHQIPPGAGQTVHYGLTIPDDVTAPINVELKLQYRKFDQRYMDFVAKKNEQFGRIIRGHQPGQEYTNELPITTLAVDSIVFPVDGIDQDVENAPRDIPDWQRWNDYGIGLLLKGKAELRQAEEAFTEVEKLDRYDGPMNLARVLNLEGRLDEAVEALNRAESYSDTEGFPRWTWAWLSGVVNSQQGRLVEAEQNLRSVLEDNTEDMRRRGFDFSLDIEVINTLGQTLFDQGRTFDRQEGVRASLGEGEAVEESERIYREGIAKFEKILEVDPENVTALYNLQQLYEALGDTKMTALYHYKEAIERFKTTLQIDPENVTAHHNLQLLYETVGGTENATLHRELHLRYKPDDNAQGRAIRLAREKYPAANHAAEKVVIYSLDRHLNQPESDETKAITRQEEKEATDVTSAGGRD</sequence>
<dbReference type="InterPro" id="IPR051829">
    <property type="entry name" value="Multiheme_Cytochr_ET"/>
</dbReference>
<proteinExistence type="predicted"/>
<dbReference type="Pfam" id="PF13435">
    <property type="entry name" value="Cytochrome_C554"/>
    <property type="match status" value="1"/>
</dbReference>
<dbReference type="SUPFAM" id="SSF48452">
    <property type="entry name" value="TPR-like"/>
    <property type="match status" value="1"/>
</dbReference>
<dbReference type="Pfam" id="PF13432">
    <property type="entry name" value="TPR_16"/>
    <property type="match status" value="1"/>
</dbReference>
<dbReference type="OrthoDB" id="9814800at2"/>
<dbReference type="SUPFAM" id="SSF48695">
    <property type="entry name" value="Multiheme cytochromes"/>
    <property type="match status" value="1"/>
</dbReference>
<dbReference type="Proteomes" id="UP000319004">
    <property type="component" value="Chromosome"/>
</dbReference>
<dbReference type="PANTHER" id="PTHR35038">
    <property type="entry name" value="DISSIMILATORY SULFITE REDUCTASE SIRA"/>
    <property type="match status" value="1"/>
</dbReference>
<dbReference type="KEGG" id="snep:Enr13x_65310"/>
<dbReference type="EMBL" id="CP037423">
    <property type="protein sequence ID" value="QDV46622.1"/>
    <property type="molecule type" value="Genomic_DNA"/>
</dbReference>
<keyword evidence="3" id="KW-1133">Transmembrane helix</keyword>
<feature type="compositionally biased region" description="Basic and acidic residues" evidence="2">
    <location>
        <begin position="993"/>
        <end position="1011"/>
    </location>
</feature>
<evidence type="ECO:0000256" key="1">
    <source>
        <dbReference type="ARBA" id="ARBA00022729"/>
    </source>
</evidence>
<evidence type="ECO:0000313" key="5">
    <source>
        <dbReference type="EMBL" id="QDV46622.1"/>
    </source>
</evidence>
<feature type="domain" description="Cytochrome c-552/4" evidence="4">
    <location>
        <begin position="231"/>
        <end position="318"/>
    </location>
</feature>
<feature type="region of interest" description="Disordered" evidence="2">
    <location>
        <begin position="993"/>
        <end position="1020"/>
    </location>
</feature>
<reference evidence="5 6" key="1">
    <citation type="submission" date="2019-03" db="EMBL/GenBank/DDBJ databases">
        <title>Deep-cultivation of Planctomycetes and their phenomic and genomic characterization uncovers novel biology.</title>
        <authorList>
            <person name="Wiegand S."/>
            <person name="Jogler M."/>
            <person name="Boedeker C."/>
            <person name="Pinto D."/>
            <person name="Vollmers J."/>
            <person name="Rivas-Marin E."/>
            <person name="Kohn T."/>
            <person name="Peeters S.H."/>
            <person name="Heuer A."/>
            <person name="Rast P."/>
            <person name="Oberbeckmann S."/>
            <person name="Bunk B."/>
            <person name="Jeske O."/>
            <person name="Meyerdierks A."/>
            <person name="Storesund J.E."/>
            <person name="Kallscheuer N."/>
            <person name="Luecker S."/>
            <person name="Lage O.M."/>
            <person name="Pohl T."/>
            <person name="Merkel B.J."/>
            <person name="Hornburger P."/>
            <person name="Mueller R.-W."/>
            <person name="Bruemmer F."/>
            <person name="Labrenz M."/>
            <person name="Spormann A.M."/>
            <person name="Op den Camp H."/>
            <person name="Overmann J."/>
            <person name="Amann R."/>
            <person name="Jetten M.S.M."/>
            <person name="Mascher T."/>
            <person name="Medema M.H."/>
            <person name="Devos D.P."/>
            <person name="Kaster A.-K."/>
            <person name="Ovreas L."/>
            <person name="Rohde M."/>
            <person name="Galperin M.Y."/>
            <person name="Jogler C."/>
        </authorList>
    </citation>
    <scope>NUCLEOTIDE SEQUENCE [LARGE SCALE GENOMIC DNA]</scope>
    <source>
        <strain evidence="5 6">Enr13</strain>
    </source>
</reference>
<keyword evidence="1" id="KW-0732">Signal</keyword>
<evidence type="ECO:0000313" key="6">
    <source>
        <dbReference type="Proteomes" id="UP000319004"/>
    </source>
</evidence>
<name>A0A518I0K1_9BACT</name>
<dbReference type="InterPro" id="IPR023155">
    <property type="entry name" value="Cyt_c-552/4"/>
</dbReference>
<gene>
    <name evidence="5" type="ORF">Enr13x_65310</name>
</gene>
<organism evidence="5 6">
    <name type="scientific">Stieleria neptunia</name>
    <dbReference type="NCBI Taxonomy" id="2527979"/>
    <lineage>
        <taxon>Bacteria</taxon>
        <taxon>Pseudomonadati</taxon>
        <taxon>Planctomycetota</taxon>
        <taxon>Planctomycetia</taxon>
        <taxon>Pirellulales</taxon>
        <taxon>Pirellulaceae</taxon>
        <taxon>Stieleria</taxon>
    </lineage>
</organism>
<evidence type="ECO:0000256" key="2">
    <source>
        <dbReference type="SAM" id="MobiDB-lite"/>
    </source>
</evidence>
<evidence type="ECO:0000256" key="3">
    <source>
        <dbReference type="SAM" id="Phobius"/>
    </source>
</evidence>
<dbReference type="InterPro" id="IPR011990">
    <property type="entry name" value="TPR-like_helical_dom_sf"/>
</dbReference>
<feature type="transmembrane region" description="Helical" evidence="3">
    <location>
        <begin position="28"/>
        <end position="49"/>
    </location>
</feature>
<dbReference type="Gene3D" id="1.10.1130.10">
    <property type="entry name" value="Flavocytochrome C3, Chain A"/>
    <property type="match status" value="1"/>
</dbReference>
<dbReference type="AlphaFoldDB" id="A0A518I0K1"/>